<organism evidence="6 7">
    <name type="scientific">Gigaspora margarita</name>
    <dbReference type="NCBI Taxonomy" id="4874"/>
    <lineage>
        <taxon>Eukaryota</taxon>
        <taxon>Fungi</taxon>
        <taxon>Fungi incertae sedis</taxon>
        <taxon>Mucoromycota</taxon>
        <taxon>Glomeromycotina</taxon>
        <taxon>Glomeromycetes</taxon>
        <taxon>Diversisporales</taxon>
        <taxon>Gigasporaceae</taxon>
        <taxon>Gigaspora</taxon>
    </lineage>
</organism>
<evidence type="ECO:0000256" key="4">
    <source>
        <dbReference type="ARBA" id="ARBA00022679"/>
    </source>
</evidence>
<dbReference type="PANTHER" id="PTHR42871:SF1">
    <property type="entry name" value="CITRATE SYNTHASE"/>
    <property type="match status" value="1"/>
</dbReference>
<dbReference type="Proteomes" id="UP000439903">
    <property type="component" value="Unassembled WGS sequence"/>
</dbReference>
<dbReference type="UniPathway" id="UPA00223">
    <property type="reaction ID" value="UER00717"/>
</dbReference>
<evidence type="ECO:0000256" key="5">
    <source>
        <dbReference type="RuleBase" id="RU000441"/>
    </source>
</evidence>
<name>A0A8H4B2M7_GIGMA</name>
<dbReference type="InterPro" id="IPR019810">
    <property type="entry name" value="Citrate_synthase_AS"/>
</dbReference>
<dbReference type="InterPro" id="IPR016143">
    <property type="entry name" value="Citrate_synth-like_sm_a-sub"/>
</dbReference>
<sequence length="531" mass="60426">MYKDDEVNKTKKDKELVLTDKTSGVSWILPTPTKSDGKIQAQPTSVVVLPRSTNTQSLTVLDNRTNKLYEIPITNNTISALKFKEIRSDPAPGSREEDESGKGLKVFDPAFQNTAVAYSKITYINGDTGALRYRGYPIEQLAEKSTYLEVAYLLIYGELPSKTQYASFSHEIMRHTFVHFNVTELMRKFNYDAHPMGMFISCISAMSTFHPDANPALAGSNLFIRDERVRNKQIYRLLGKTPTLAAMAYRHRIGRSYNVPQNNLSYTENFLYMLDQLSEKNYKPNPKLARALDILFILHADHELNCSTAAMRHIGSSLVDPYSAISGAAAALYGPLHGGANEAVLRMLEEIGSLDKVPVFLQEVKERKRKLFGFGHRIYKNYDPRAKIIRKIAYEVFDVCGREPLIDVAMGLEKIALEDEYFIKRKLYPNVDFYSGLIYKAMGFPTDMFPVLFAIPRIAGWLAHWKESLEDKESKIWRPRQVYVGPSVRSYVPLDLREADNKVFVAKVHHPFSKRTSVATFDDDDKIQSKL</sequence>
<dbReference type="GO" id="GO:0006099">
    <property type="term" value="P:tricarboxylic acid cycle"/>
    <property type="evidence" value="ECO:0007669"/>
    <property type="project" value="UniProtKB-UniPathway"/>
</dbReference>
<dbReference type="EMBL" id="WTPW01000044">
    <property type="protein sequence ID" value="KAF0555079.1"/>
    <property type="molecule type" value="Genomic_DNA"/>
</dbReference>
<gene>
    <name evidence="6" type="ORF">F8M41_018119</name>
</gene>
<evidence type="ECO:0000256" key="2">
    <source>
        <dbReference type="ARBA" id="ARBA00010566"/>
    </source>
</evidence>
<dbReference type="Gene3D" id="1.10.230.10">
    <property type="entry name" value="Cytochrome P450-Terp, domain 2"/>
    <property type="match status" value="1"/>
</dbReference>
<dbReference type="OrthoDB" id="435022at2759"/>
<dbReference type="InterPro" id="IPR016142">
    <property type="entry name" value="Citrate_synth-like_lrg_a-sub"/>
</dbReference>
<dbReference type="SUPFAM" id="SSF48256">
    <property type="entry name" value="Citrate synthase"/>
    <property type="match status" value="1"/>
</dbReference>
<dbReference type="InterPro" id="IPR010953">
    <property type="entry name" value="Citrate_synthase_typ-I"/>
</dbReference>
<dbReference type="AlphaFoldDB" id="A0A8H4B2M7"/>
<dbReference type="PANTHER" id="PTHR42871">
    <property type="entry name" value="CITRATE SYNTHASE"/>
    <property type="match status" value="1"/>
</dbReference>
<dbReference type="InterPro" id="IPR002020">
    <property type="entry name" value="Citrate_synthase"/>
</dbReference>
<dbReference type="Pfam" id="PF00285">
    <property type="entry name" value="Citrate_synt"/>
    <property type="match status" value="1"/>
</dbReference>
<comment type="pathway">
    <text evidence="1">Carbohydrate metabolism; tricarboxylic acid cycle; isocitrate from oxaloacetate: step 1/2.</text>
</comment>
<dbReference type="FunFam" id="1.10.230.10:FF:000002">
    <property type="entry name" value="Citrate synthase"/>
    <property type="match status" value="1"/>
</dbReference>
<dbReference type="GO" id="GO:0005737">
    <property type="term" value="C:cytoplasm"/>
    <property type="evidence" value="ECO:0007669"/>
    <property type="project" value="InterPro"/>
</dbReference>
<dbReference type="InterPro" id="IPR036969">
    <property type="entry name" value="Citrate_synthase_sf"/>
</dbReference>
<keyword evidence="4 5" id="KW-0808">Transferase</keyword>
<evidence type="ECO:0000256" key="3">
    <source>
        <dbReference type="ARBA" id="ARBA00022532"/>
    </source>
</evidence>
<dbReference type="GO" id="GO:0046912">
    <property type="term" value="F:acyltransferase activity, acyl groups converted into alkyl on transfer"/>
    <property type="evidence" value="ECO:0007669"/>
    <property type="project" value="InterPro"/>
</dbReference>
<evidence type="ECO:0000313" key="7">
    <source>
        <dbReference type="Proteomes" id="UP000439903"/>
    </source>
</evidence>
<dbReference type="GO" id="GO:0032787">
    <property type="term" value="P:monocarboxylic acid metabolic process"/>
    <property type="evidence" value="ECO:0007669"/>
    <property type="project" value="UniProtKB-ARBA"/>
</dbReference>
<dbReference type="FunFam" id="1.10.580.10:FF:000005">
    <property type="entry name" value="Citrate synthase"/>
    <property type="match status" value="1"/>
</dbReference>
<comment type="caution">
    <text evidence="6">The sequence shown here is derived from an EMBL/GenBank/DDBJ whole genome shotgun (WGS) entry which is preliminary data.</text>
</comment>
<proteinExistence type="inferred from homology"/>
<keyword evidence="3" id="KW-0816">Tricarboxylic acid cycle</keyword>
<dbReference type="PROSITE" id="PS00480">
    <property type="entry name" value="CITRATE_SYNTHASE"/>
    <property type="match status" value="1"/>
</dbReference>
<evidence type="ECO:0000256" key="1">
    <source>
        <dbReference type="ARBA" id="ARBA00004751"/>
    </source>
</evidence>
<accession>A0A8H4B2M7</accession>
<comment type="similarity">
    <text evidence="2 5">Belongs to the citrate synthase family.</text>
</comment>
<protein>
    <recommendedName>
        <fullName evidence="5">Citrate synthase</fullName>
    </recommendedName>
</protein>
<dbReference type="PRINTS" id="PR00143">
    <property type="entry name" value="CITRTSNTHASE"/>
</dbReference>
<reference evidence="6 7" key="1">
    <citation type="journal article" date="2019" name="Environ. Microbiol.">
        <title>At the nexus of three kingdoms: the genome of the mycorrhizal fungus Gigaspora margarita provides insights into plant, endobacterial and fungal interactions.</title>
        <authorList>
            <person name="Venice F."/>
            <person name="Ghignone S."/>
            <person name="Salvioli di Fossalunga A."/>
            <person name="Amselem J."/>
            <person name="Novero M."/>
            <person name="Xianan X."/>
            <person name="Sedzielewska Toro K."/>
            <person name="Morin E."/>
            <person name="Lipzen A."/>
            <person name="Grigoriev I.V."/>
            <person name="Henrissat B."/>
            <person name="Martin F.M."/>
            <person name="Bonfante P."/>
        </authorList>
    </citation>
    <scope>NUCLEOTIDE SEQUENCE [LARGE SCALE GENOMIC DNA]</scope>
    <source>
        <strain evidence="6 7">BEG34</strain>
    </source>
</reference>
<dbReference type="Gene3D" id="1.10.580.10">
    <property type="entry name" value="Citrate Synthase, domain 1"/>
    <property type="match status" value="1"/>
</dbReference>
<dbReference type="NCBIfam" id="TIGR01798">
    <property type="entry name" value="cit_synth_I"/>
    <property type="match status" value="1"/>
</dbReference>
<dbReference type="NCBIfam" id="NF004126">
    <property type="entry name" value="PRK05614.1"/>
    <property type="match status" value="1"/>
</dbReference>
<evidence type="ECO:0000313" key="6">
    <source>
        <dbReference type="EMBL" id="KAF0555079.1"/>
    </source>
</evidence>
<keyword evidence="7" id="KW-1185">Reference proteome</keyword>